<dbReference type="InterPro" id="IPR007440">
    <property type="entry name" value="Chorismate--pyruvate_lyase"/>
</dbReference>
<dbReference type="GO" id="GO:0006744">
    <property type="term" value="P:ubiquinone biosynthetic process"/>
    <property type="evidence" value="ECO:0007669"/>
    <property type="project" value="UniProtKB-KW"/>
</dbReference>
<dbReference type="Pfam" id="PF04345">
    <property type="entry name" value="Chor_lyase"/>
    <property type="match status" value="1"/>
</dbReference>
<dbReference type="PANTHER" id="PTHR38683:SF1">
    <property type="entry name" value="CHORISMATE PYRUVATE-LYASE"/>
    <property type="match status" value="1"/>
</dbReference>
<proteinExistence type="predicted"/>
<keyword evidence="2" id="KW-0831">Ubiquinone biosynthesis</keyword>
<dbReference type="OrthoDB" id="9789493at2"/>
<evidence type="ECO:0000256" key="2">
    <source>
        <dbReference type="ARBA" id="ARBA00022688"/>
    </source>
</evidence>
<accession>A0A4Y9K8P6</accession>
<dbReference type="PANTHER" id="PTHR38683">
    <property type="entry name" value="CHORISMATE PYRUVATE-LYASE"/>
    <property type="match status" value="1"/>
</dbReference>
<dbReference type="InterPro" id="IPR028978">
    <property type="entry name" value="Chorismate_lyase_/UTRA_dom_sf"/>
</dbReference>
<dbReference type="RefSeq" id="WP_135054119.1">
    <property type="nucleotide sequence ID" value="NZ_JADGLC010000002.1"/>
</dbReference>
<dbReference type="SUPFAM" id="SSF64288">
    <property type="entry name" value="Chorismate lyase-like"/>
    <property type="match status" value="1"/>
</dbReference>
<comment type="caution">
    <text evidence="4">The sequence shown here is derived from an EMBL/GenBank/DDBJ whole genome shotgun (WGS) entry which is preliminary data.</text>
</comment>
<reference evidence="4 5" key="1">
    <citation type="submission" date="2019-03" db="EMBL/GenBank/DDBJ databases">
        <title>Diversity of the mouse oral microbiome.</title>
        <authorList>
            <person name="Joseph S."/>
            <person name="Aduse-Opoku J."/>
            <person name="Curtis M."/>
            <person name="Wade W."/>
            <person name="Hashim A."/>
        </authorList>
    </citation>
    <scope>NUCLEOTIDE SEQUENCE [LARGE SCALE GENOMIC DNA]</scope>
    <source>
        <strain evidence="4 5">WT12</strain>
    </source>
</reference>
<evidence type="ECO:0000313" key="5">
    <source>
        <dbReference type="Proteomes" id="UP000297396"/>
    </source>
</evidence>
<evidence type="ECO:0000313" key="4">
    <source>
        <dbReference type="EMBL" id="TFV13097.1"/>
    </source>
</evidence>
<evidence type="ECO:0000256" key="3">
    <source>
        <dbReference type="ARBA" id="ARBA00023239"/>
    </source>
</evidence>
<dbReference type="EMBL" id="SPPA01000002">
    <property type="protein sequence ID" value="TFV13097.1"/>
    <property type="molecule type" value="Genomic_DNA"/>
</dbReference>
<sequence length="175" mass="20297">MPHFDQYRALLAQPDWHRTSAQLPSAVAQWLRHNGSLTEKMQQCWQDFRVNLVQQGWQAVDSTSLFAKTPSHHTACTWLREVLIESEGQPRIFAQTLIPQATVEKVAQAVLTLGEQPIGLWLFPQQPQRLSLDWRHDRHTECYARRSTLSLKGYPLEIRELFLPTFPFEAVPRKA</sequence>
<dbReference type="GO" id="GO:0008813">
    <property type="term" value="F:chorismate lyase activity"/>
    <property type="evidence" value="ECO:0007669"/>
    <property type="project" value="InterPro"/>
</dbReference>
<dbReference type="AlphaFoldDB" id="A0A4Y9K8P6"/>
<keyword evidence="1" id="KW-0963">Cytoplasm</keyword>
<evidence type="ECO:0000256" key="1">
    <source>
        <dbReference type="ARBA" id="ARBA00022490"/>
    </source>
</evidence>
<dbReference type="Gene3D" id="3.40.1410.10">
    <property type="entry name" value="Chorismate lyase-like"/>
    <property type="match status" value="1"/>
</dbReference>
<name>A0A4Y9K8P6_9PAST</name>
<organism evidence="4 5">
    <name type="scientific">Muribacter muris</name>
    <dbReference type="NCBI Taxonomy" id="67855"/>
    <lineage>
        <taxon>Bacteria</taxon>
        <taxon>Pseudomonadati</taxon>
        <taxon>Pseudomonadota</taxon>
        <taxon>Gammaproteobacteria</taxon>
        <taxon>Pasteurellales</taxon>
        <taxon>Pasteurellaceae</taxon>
        <taxon>Muribacter</taxon>
    </lineage>
</organism>
<protein>
    <submittedName>
        <fullName evidence="4">Chorismate lyase</fullName>
    </submittedName>
</protein>
<dbReference type="Proteomes" id="UP000297396">
    <property type="component" value="Unassembled WGS sequence"/>
</dbReference>
<gene>
    <name evidence="4" type="ORF">E4T80_00905</name>
</gene>
<keyword evidence="3 4" id="KW-0456">Lyase</keyword>
<dbReference type="GO" id="GO:0005829">
    <property type="term" value="C:cytosol"/>
    <property type="evidence" value="ECO:0007669"/>
    <property type="project" value="TreeGrafter"/>
</dbReference>